<gene>
    <name evidence="1" type="ORF">IFR04_015268</name>
</gene>
<keyword evidence="2" id="KW-1185">Reference proteome</keyword>
<dbReference type="AlphaFoldDB" id="A0A8H7T139"/>
<dbReference type="Proteomes" id="UP000664132">
    <property type="component" value="Unassembled WGS sequence"/>
</dbReference>
<sequence length="164" mass="18385">MLIAGVKFSRSIKLHLYADEDDGNSDIPVKYDGNLALVHVNQQCPTLSVTNKSVIETMRQQLVRCLETHSSYCPSRFDVGPPSRVIDVDSDDNAEGLSLHIRNLRKRGQYAALSYCWGEPPHPFTTTTDLIQDPSQRDWSHSTSSFNSGRRLIDSSTWTARSMG</sequence>
<evidence type="ECO:0000313" key="2">
    <source>
        <dbReference type="Proteomes" id="UP000664132"/>
    </source>
</evidence>
<dbReference type="OrthoDB" id="5125733at2759"/>
<protein>
    <recommendedName>
        <fullName evidence="3">Heterokaryon incompatibility domain-containing protein</fullName>
    </recommendedName>
</protein>
<comment type="caution">
    <text evidence="1">The sequence shown here is derived from an EMBL/GenBank/DDBJ whole genome shotgun (WGS) entry which is preliminary data.</text>
</comment>
<name>A0A8H7T139_9HELO</name>
<accession>A0A8H7T139</accession>
<organism evidence="1 2">
    <name type="scientific">Cadophora malorum</name>
    <dbReference type="NCBI Taxonomy" id="108018"/>
    <lineage>
        <taxon>Eukaryota</taxon>
        <taxon>Fungi</taxon>
        <taxon>Dikarya</taxon>
        <taxon>Ascomycota</taxon>
        <taxon>Pezizomycotina</taxon>
        <taxon>Leotiomycetes</taxon>
        <taxon>Helotiales</taxon>
        <taxon>Ploettnerulaceae</taxon>
        <taxon>Cadophora</taxon>
    </lineage>
</organism>
<reference evidence="1" key="1">
    <citation type="submission" date="2021-02" db="EMBL/GenBank/DDBJ databases">
        <title>Genome sequence Cadophora malorum strain M34.</title>
        <authorList>
            <person name="Stefanovic E."/>
            <person name="Vu D."/>
            <person name="Scully C."/>
            <person name="Dijksterhuis J."/>
            <person name="Roader J."/>
            <person name="Houbraken J."/>
        </authorList>
    </citation>
    <scope>NUCLEOTIDE SEQUENCE</scope>
    <source>
        <strain evidence="1">M34</strain>
    </source>
</reference>
<proteinExistence type="predicted"/>
<dbReference type="EMBL" id="JAFJYH010000457">
    <property type="protein sequence ID" value="KAG4411594.1"/>
    <property type="molecule type" value="Genomic_DNA"/>
</dbReference>
<evidence type="ECO:0008006" key="3">
    <source>
        <dbReference type="Google" id="ProtNLM"/>
    </source>
</evidence>
<evidence type="ECO:0000313" key="1">
    <source>
        <dbReference type="EMBL" id="KAG4411594.1"/>
    </source>
</evidence>